<reference evidence="1 2" key="1">
    <citation type="submission" date="2020-07" db="EMBL/GenBank/DDBJ databases">
        <title>Sequencing the genomes of 1000 actinobacteria strains.</title>
        <authorList>
            <person name="Klenk H.-P."/>
        </authorList>
    </citation>
    <scope>NUCLEOTIDE SEQUENCE [LARGE SCALE GENOMIC DNA]</scope>
    <source>
        <strain evidence="1 2">DSM 45763</strain>
    </source>
</reference>
<dbReference type="EMBL" id="JACCCO010000001">
    <property type="protein sequence ID" value="NYF38178.1"/>
    <property type="molecule type" value="Genomic_DNA"/>
</dbReference>
<sequence length="190" mass="19722">MRPPAQNEPQDDRTMTLEAFADTIIPGEKRWPGDRAVAGAAPGGGAVAAGAIELLEWDATGISGGLGDFARALNEHALAYAAQHGIVLEEDVPPFVALDHAGRTALVALLTAPGHPEKDLWVSLALFSNMAYDSAAHLNTADALAAGHPGLTAMGVTRPDADGLWRFPAYSYGRPLADLHPDTTPSGSPA</sequence>
<evidence type="ECO:0000313" key="1">
    <source>
        <dbReference type="EMBL" id="NYF38178.1"/>
    </source>
</evidence>
<comment type="caution">
    <text evidence="1">The sequence shown here is derived from an EMBL/GenBank/DDBJ whole genome shotgun (WGS) entry which is preliminary data.</text>
</comment>
<protein>
    <submittedName>
        <fullName evidence="1">Uncharacterized protein</fullName>
    </submittedName>
</protein>
<gene>
    <name evidence="1" type="ORF">HDA43_000337</name>
</gene>
<dbReference type="InterPro" id="IPR046029">
    <property type="entry name" value="DUF5987"/>
</dbReference>
<dbReference type="Proteomes" id="UP000576393">
    <property type="component" value="Unassembled WGS sequence"/>
</dbReference>
<organism evidence="1 2">
    <name type="scientific">Streptosporangium sandarakinum</name>
    <dbReference type="NCBI Taxonomy" id="1260955"/>
    <lineage>
        <taxon>Bacteria</taxon>
        <taxon>Bacillati</taxon>
        <taxon>Actinomycetota</taxon>
        <taxon>Actinomycetes</taxon>
        <taxon>Streptosporangiales</taxon>
        <taxon>Streptosporangiaceae</taxon>
        <taxon>Streptosporangium</taxon>
    </lineage>
</organism>
<dbReference type="Pfam" id="PF19449">
    <property type="entry name" value="DUF5987"/>
    <property type="match status" value="1"/>
</dbReference>
<name>A0A852URC9_9ACTN</name>
<evidence type="ECO:0000313" key="2">
    <source>
        <dbReference type="Proteomes" id="UP000576393"/>
    </source>
</evidence>
<proteinExistence type="predicted"/>
<accession>A0A852URC9</accession>
<dbReference type="RefSeq" id="WP_179817969.1">
    <property type="nucleotide sequence ID" value="NZ_JACCCO010000001.1"/>
</dbReference>
<dbReference type="AlphaFoldDB" id="A0A852URC9"/>
<keyword evidence="2" id="KW-1185">Reference proteome</keyword>